<feature type="region of interest" description="Disordered" evidence="1">
    <location>
        <begin position="54"/>
        <end position="75"/>
    </location>
</feature>
<keyword evidence="4" id="KW-1185">Reference proteome</keyword>
<dbReference type="NCBIfam" id="TIGR03493">
    <property type="entry name" value="cellullose_BcsF"/>
    <property type="match status" value="1"/>
</dbReference>
<evidence type="ECO:0000256" key="1">
    <source>
        <dbReference type="SAM" id="MobiDB-lite"/>
    </source>
</evidence>
<proteinExistence type="predicted"/>
<protein>
    <submittedName>
        <fullName evidence="3">Lipoprotein</fullName>
    </submittedName>
</protein>
<keyword evidence="3" id="KW-0449">Lipoprotein</keyword>
<dbReference type="EMBL" id="JSXC01000033">
    <property type="protein sequence ID" value="KHN51514.1"/>
    <property type="molecule type" value="Genomic_DNA"/>
</dbReference>
<dbReference type="InterPro" id="IPR019995">
    <property type="entry name" value="Cellulose_BcsF/YhjT"/>
</dbReference>
<gene>
    <name evidence="3" type="ORF">OI69_10840</name>
</gene>
<keyword evidence="2" id="KW-0812">Transmembrane</keyword>
<comment type="caution">
    <text evidence="3">The sequence shown here is derived from an EMBL/GenBank/DDBJ whole genome shotgun (WGS) entry which is preliminary data.</text>
</comment>
<dbReference type="Pfam" id="PF11120">
    <property type="entry name" value="CBP_BcsF"/>
    <property type="match status" value="1"/>
</dbReference>
<reference evidence="3 4" key="1">
    <citation type="submission" date="2014-10" db="EMBL/GenBank/DDBJ databases">
        <title>Genome sequence of Pectobacterium carotovorum M022.</title>
        <authorList>
            <person name="Chan K.-G."/>
            <person name="Tan W.-S."/>
        </authorList>
    </citation>
    <scope>NUCLEOTIDE SEQUENCE [LARGE SCALE GENOMIC DNA]</scope>
    <source>
        <strain evidence="3 4">M022</strain>
    </source>
</reference>
<dbReference type="AlphaFoldDB" id="A0A7V8IIM8"/>
<feature type="compositionally biased region" description="Low complexity" evidence="1">
    <location>
        <begin position="55"/>
        <end position="75"/>
    </location>
</feature>
<name>A0A7V8IIM8_9GAMM</name>
<keyword evidence="2" id="KW-1133">Transmembrane helix</keyword>
<evidence type="ECO:0000256" key="2">
    <source>
        <dbReference type="SAM" id="Phobius"/>
    </source>
</evidence>
<accession>A0A7V8IIM8</accession>
<sequence length="75" mass="8667">MMNLTDIVQLVLVSAVIFFTLGYLAHRVIPHWLQYWKNRLLSPRYLKPASVWMRSSSTTKTKTVSTQPTSAETKK</sequence>
<organism evidence="3 4">
    <name type="scientific">Pectobacterium fontis</name>
    <dbReference type="NCBI Taxonomy" id="2558042"/>
    <lineage>
        <taxon>Bacteria</taxon>
        <taxon>Pseudomonadati</taxon>
        <taxon>Pseudomonadota</taxon>
        <taxon>Gammaproteobacteria</taxon>
        <taxon>Enterobacterales</taxon>
        <taxon>Pectobacteriaceae</taxon>
        <taxon>Pectobacterium</taxon>
    </lineage>
</organism>
<keyword evidence="2" id="KW-0472">Membrane</keyword>
<evidence type="ECO:0000313" key="4">
    <source>
        <dbReference type="Proteomes" id="UP000053038"/>
    </source>
</evidence>
<feature type="transmembrane region" description="Helical" evidence="2">
    <location>
        <begin position="6"/>
        <end position="25"/>
    </location>
</feature>
<evidence type="ECO:0000313" key="3">
    <source>
        <dbReference type="EMBL" id="KHN51514.1"/>
    </source>
</evidence>
<dbReference type="Proteomes" id="UP000053038">
    <property type="component" value="Unassembled WGS sequence"/>
</dbReference>